<keyword evidence="5" id="KW-0449">Lipoprotein</keyword>
<name>A0A0D5NH85_9BACL</name>
<evidence type="ECO:0000256" key="5">
    <source>
        <dbReference type="ARBA" id="ARBA00023288"/>
    </source>
</evidence>
<dbReference type="PANTHER" id="PTHR43649">
    <property type="entry name" value="ARABINOSE-BINDING PROTEIN-RELATED"/>
    <property type="match status" value="1"/>
</dbReference>
<evidence type="ECO:0000256" key="2">
    <source>
        <dbReference type="ARBA" id="ARBA00022729"/>
    </source>
</evidence>
<dbReference type="PANTHER" id="PTHR43649:SF33">
    <property type="entry name" value="POLYGALACTURONAN_RHAMNOGALACTURONAN-BINDING PROTEIN YTCQ"/>
    <property type="match status" value="1"/>
</dbReference>
<dbReference type="Pfam" id="PF01547">
    <property type="entry name" value="SBP_bac_1"/>
    <property type="match status" value="1"/>
</dbReference>
<protein>
    <recommendedName>
        <fullName evidence="9">ABC transporter substrate-binding protein</fullName>
    </recommendedName>
</protein>
<accession>A0A0D5NH85</accession>
<dbReference type="PATRIC" id="fig|1126833.4.peg.2059"/>
<feature type="chain" id="PRO_5002296567" description="ABC transporter substrate-binding protein" evidence="6">
    <location>
        <begin position="25"/>
        <end position="520"/>
    </location>
</feature>
<keyword evidence="1" id="KW-1003">Cell membrane</keyword>
<evidence type="ECO:0000313" key="7">
    <source>
        <dbReference type="EMBL" id="AJY74744.1"/>
    </source>
</evidence>
<dbReference type="OrthoDB" id="9787283at2"/>
<dbReference type="InterPro" id="IPR006059">
    <property type="entry name" value="SBP"/>
</dbReference>
<dbReference type="STRING" id="1126833.VN24_09300"/>
<reference evidence="7 8" key="1">
    <citation type="journal article" date="2015" name="J. Biotechnol.">
        <title>Complete genome sequence of Paenibacillus beijingensis 7188(T) (=DSM 24997(T)), a novel rhizobacterium from jujube garden soil.</title>
        <authorList>
            <person name="Kwak Y."/>
            <person name="Shin J.H."/>
        </authorList>
    </citation>
    <scope>NUCLEOTIDE SEQUENCE [LARGE SCALE GENOMIC DNA]</scope>
    <source>
        <strain evidence="7 8">DSM 24997</strain>
    </source>
</reference>
<evidence type="ECO:0008006" key="9">
    <source>
        <dbReference type="Google" id="ProtNLM"/>
    </source>
</evidence>
<reference evidence="8" key="2">
    <citation type="submission" date="2015-03" db="EMBL/GenBank/DDBJ databases">
        <title>Genome sequence of Paenibacillus beijingensis strain DSM 24997T.</title>
        <authorList>
            <person name="Kwak Y."/>
            <person name="Shin J.-H."/>
        </authorList>
    </citation>
    <scope>NUCLEOTIDE SEQUENCE [LARGE SCALE GENOMIC DNA]</scope>
    <source>
        <strain evidence="8">DSM 24997</strain>
    </source>
</reference>
<organism evidence="7 8">
    <name type="scientific">Paenibacillus beijingensis</name>
    <dbReference type="NCBI Taxonomy" id="1126833"/>
    <lineage>
        <taxon>Bacteria</taxon>
        <taxon>Bacillati</taxon>
        <taxon>Bacillota</taxon>
        <taxon>Bacilli</taxon>
        <taxon>Bacillales</taxon>
        <taxon>Paenibacillaceae</taxon>
        <taxon>Paenibacillus</taxon>
    </lineage>
</organism>
<dbReference type="EMBL" id="CP011058">
    <property type="protein sequence ID" value="AJY74744.1"/>
    <property type="molecule type" value="Genomic_DNA"/>
</dbReference>
<dbReference type="RefSeq" id="WP_045670177.1">
    <property type="nucleotide sequence ID" value="NZ_CP011058.1"/>
</dbReference>
<keyword evidence="8" id="KW-1185">Reference proteome</keyword>
<dbReference type="AlphaFoldDB" id="A0A0D5NH85"/>
<dbReference type="KEGG" id="pbj:VN24_09300"/>
<sequence>MKTTVSKWMKVTALSLLVAVPLTACSGGTNKSGSTSESANGAKEGDGPVTLTMLYSEGGSPFNKEWPIYKELQARTNVKLDLQIVPESDYQSKAKIVLSSDKVPDMVTNVNQSNVLELGDTGVLLPISDYMDKLPNLKKKIEEYKIEAELENWKSSDGKLYVLPFMREMADYNRSPIIRADLLQKYGLKAPTNTDELYTVLKKMKEMDPGSYPFTGTSAEDLRNMWGAAWGIEPNYKGFIFKPETGKYEYVYTSENYKEYLTYLNRLIKEGLADPELFTSNVDQLHQKISTGKSMFYFFWNGQEISQINILGKQNSGPEFKMAMLPPIAGPAGEKALSGSRISHGTVIPVSAAKKPYFDQLLKFVDYLYSDEGNDLLTWGIKDDTYVEKDGQKEFTDKLKNSENLNKALWDIGSANSSFTHLWPFKWFATILGNKDYEMYSLEGNEKNWFTPVAKVPKLSSDQREEENLVIAGINDYYAKMQEQFVYGKASIDQQWDSYVKEINAKGVDKLLKIYDESEK</sequence>
<dbReference type="Gene3D" id="3.40.190.10">
    <property type="entry name" value="Periplasmic binding protein-like II"/>
    <property type="match status" value="2"/>
</dbReference>
<dbReference type="HOGENOM" id="CLU_021021_2_1_9"/>
<evidence type="ECO:0000256" key="6">
    <source>
        <dbReference type="SAM" id="SignalP"/>
    </source>
</evidence>
<keyword evidence="2 6" id="KW-0732">Signal</keyword>
<evidence type="ECO:0000313" key="8">
    <source>
        <dbReference type="Proteomes" id="UP000032633"/>
    </source>
</evidence>
<gene>
    <name evidence="7" type="ORF">VN24_09300</name>
</gene>
<evidence type="ECO:0000256" key="3">
    <source>
        <dbReference type="ARBA" id="ARBA00023136"/>
    </source>
</evidence>
<evidence type="ECO:0000256" key="1">
    <source>
        <dbReference type="ARBA" id="ARBA00022475"/>
    </source>
</evidence>
<dbReference type="SUPFAM" id="SSF53850">
    <property type="entry name" value="Periplasmic binding protein-like II"/>
    <property type="match status" value="1"/>
</dbReference>
<dbReference type="Proteomes" id="UP000032633">
    <property type="component" value="Chromosome"/>
</dbReference>
<keyword evidence="4" id="KW-0564">Palmitate</keyword>
<keyword evidence="3" id="KW-0472">Membrane</keyword>
<feature type="signal peptide" evidence="6">
    <location>
        <begin position="1"/>
        <end position="24"/>
    </location>
</feature>
<proteinExistence type="predicted"/>
<evidence type="ECO:0000256" key="4">
    <source>
        <dbReference type="ARBA" id="ARBA00023139"/>
    </source>
</evidence>
<dbReference type="InterPro" id="IPR050490">
    <property type="entry name" value="Bact_solute-bd_prot1"/>
</dbReference>